<sequence>MGENLKNNTFKEDFFILAFTKYAPLKAVVFLVVLIIYLVSVLGNLIIIILVGLVSQLHKPMYFFLCNLSVLDIMYIHTTFGRLKTFSSCSSHITVVIIYCFTVLILYMKPQSEDSMEKDKVISLLYVALVPMLNPLVYSLRNKEVLKAIK</sequence>
<dbReference type="InterPro" id="IPR000276">
    <property type="entry name" value="GPCR_Rhodpsn"/>
</dbReference>
<dbReference type="PROSITE" id="PS50262">
    <property type="entry name" value="G_PROTEIN_RECEP_F1_2"/>
    <property type="match status" value="1"/>
</dbReference>
<feature type="domain" description="G-protein coupled receptors family 1 profile" evidence="9">
    <location>
        <begin position="43"/>
        <end position="150"/>
    </location>
</feature>
<evidence type="ECO:0000256" key="5">
    <source>
        <dbReference type="ARBA" id="ARBA00023136"/>
    </source>
</evidence>
<dbReference type="GO" id="GO:0004984">
    <property type="term" value="F:olfactory receptor activity"/>
    <property type="evidence" value="ECO:0007669"/>
    <property type="project" value="InterPro"/>
</dbReference>
<feature type="transmembrane region" description="Helical" evidence="8">
    <location>
        <begin position="60"/>
        <end position="77"/>
    </location>
</feature>
<protein>
    <recommendedName>
        <fullName evidence="9">G-protein coupled receptors family 1 profile domain-containing protein</fullName>
    </recommendedName>
</protein>
<evidence type="ECO:0000256" key="2">
    <source>
        <dbReference type="ARBA" id="ARBA00022692"/>
    </source>
</evidence>
<feature type="transmembrane region" description="Helical" evidence="8">
    <location>
        <begin position="89"/>
        <end position="109"/>
    </location>
</feature>
<dbReference type="GO" id="GO:0016020">
    <property type="term" value="C:membrane"/>
    <property type="evidence" value="ECO:0007669"/>
    <property type="project" value="UniProtKB-SubCell"/>
</dbReference>
<evidence type="ECO:0000256" key="1">
    <source>
        <dbReference type="ARBA" id="ARBA00004141"/>
    </source>
</evidence>
<evidence type="ECO:0000259" key="9">
    <source>
        <dbReference type="PROSITE" id="PS50262"/>
    </source>
</evidence>
<dbReference type="OrthoDB" id="9975554at2759"/>
<organism evidence="10 11">
    <name type="scientific">Aquarana catesbeiana</name>
    <name type="common">American bullfrog</name>
    <name type="synonym">Rana catesbeiana</name>
    <dbReference type="NCBI Taxonomy" id="8400"/>
    <lineage>
        <taxon>Eukaryota</taxon>
        <taxon>Metazoa</taxon>
        <taxon>Chordata</taxon>
        <taxon>Craniata</taxon>
        <taxon>Vertebrata</taxon>
        <taxon>Euteleostomi</taxon>
        <taxon>Amphibia</taxon>
        <taxon>Batrachia</taxon>
        <taxon>Anura</taxon>
        <taxon>Neobatrachia</taxon>
        <taxon>Ranoidea</taxon>
        <taxon>Ranidae</taxon>
        <taxon>Aquarana</taxon>
    </lineage>
</organism>
<evidence type="ECO:0000313" key="10">
    <source>
        <dbReference type="EMBL" id="PIN99559.1"/>
    </source>
</evidence>
<keyword evidence="2 8" id="KW-0812">Transmembrane</keyword>
<evidence type="ECO:0000256" key="7">
    <source>
        <dbReference type="ARBA" id="ARBA00023224"/>
    </source>
</evidence>
<dbReference type="PRINTS" id="PR00245">
    <property type="entry name" value="OLFACTORYR"/>
</dbReference>
<dbReference type="PANTHER" id="PTHR48018">
    <property type="entry name" value="OLFACTORY RECEPTOR"/>
    <property type="match status" value="1"/>
</dbReference>
<keyword evidence="11" id="KW-1185">Reference proteome</keyword>
<feature type="transmembrane region" description="Helical" evidence="8">
    <location>
        <begin position="121"/>
        <end position="140"/>
    </location>
</feature>
<keyword evidence="7" id="KW-0807">Transducer</keyword>
<evidence type="ECO:0000256" key="3">
    <source>
        <dbReference type="ARBA" id="ARBA00022989"/>
    </source>
</evidence>
<keyword evidence="3 8" id="KW-1133">Transmembrane helix</keyword>
<evidence type="ECO:0000256" key="4">
    <source>
        <dbReference type="ARBA" id="ARBA00023040"/>
    </source>
</evidence>
<name>A0A2G9P8E0_AQUCT</name>
<accession>A0A2G9P8E0</accession>
<dbReference type="EMBL" id="KV922595">
    <property type="protein sequence ID" value="PIN99559.1"/>
    <property type="molecule type" value="Genomic_DNA"/>
</dbReference>
<reference evidence="11" key="1">
    <citation type="journal article" date="2017" name="Nat. Commun.">
        <title>The North American bullfrog draft genome provides insight into hormonal regulation of long noncoding RNA.</title>
        <authorList>
            <person name="Hammond S.A."/>
            <person name="Warren R.L."/>
            <person name="Vandervalk B.P."/>
            <person name="Kucuk E."/>
            <person name="Khan H."/>
            <person name="Gibb E.A."/>
            <person name="Pandoh P."/>
            <person name="Kirk H."/>
            <person name="Zhao Y."/>
            <person name="Jones M."/>
            <person name="Mungall A.J."/>
            <person name="Coope R."/>
            <person name="Pleasance S."/>
            <person name="Moore R.A."/>
            <person name="Holt R.A."/>
            <person name="Round J.M."/>
            <person name="Ohora S."/>
            <person name="Walle B.V."/>
            <person name="Veldhoen N."/>
            <person name="Helbing C.C."/>
            <person name="Birol I."/>
        </authorList>
    </citation>
    <scope>NUCLEOTIDE SEQUENCE [LARGE SCALE GENOMIC DNA]</scope>
</reference>
<feature type="transmembrane region" description="Helical" evidence="8">
    <location>
        <begin position="27"/>
        <end position="54"/>
    </location>
</feature>
<feature type="non-terminal residue" evidence="10">
    <location>
        <position position="150"/>
    </location>
</feature>
<dbReference type="InterPro" id="IPR000725">
    <property type="entry name" value="Olfact_rcpt"/>
</dbReference>
<keyword evidence="5 8" id="KW-0472">Membrane</keyword>
<dbReference type="SUPFAM" id="SSF81321">
    <property type="entry name" value="Family A G protein-coupled receptor-like"/>
    <property type="match status" value="2"/>
</dbReference>
<evidence type="ECO:0000313" key="11">
    <source>
        <dbReference type="Proteomes" id="UP000228934"/>
    </source>
</evidence>
<evidence type="ECO:0000256" key="8">
    <source>
        <dbReference type="SAM" id="Phobius"/>
    </source>
</evidence>
<dbReference type="Proteomes" id="UP000228934">
    <property type="component" value="Unassembled WGS sequence"/>
</dbReference>
<evidence type="ECO:0000256" key="6">
    <source>
        <dbReference type="ARBA" id="ARBA00023170"/>
    </source>
</evidence>
<dbReference type="GO" id="GO:0004930">
    <property type="term" value="F:G protein-coupled receptor activity"/>
    <property type="evidence" value="ECO:0007669"/>
    <property type="project" value="UniProtKB-KW"/>
</dbReference>
<proteinExistence type="predicted"/>
<gene>
    <name evidence="10" type="ORF">AB205_0165000</name>
</gene>
<comment type="subcellular location">
    <subcellularLocation>
        <location evidence="1">Membrane</location>
        <topology evidence="1">Multi-pass membrane protein</topology>
    </subcellularLocation>
</comment>
<keyword evidence="6" id="KW-0675">Receptor</keyword>
<dbReference type="AlphaFoldDB" id="A0A2G9P8E0"/>
<keyword evidence="4" id="KW-0297">G-protein coupled receptor</keyword>
<dbReference type="InterPro" id="IPR017452">
    <property type="entry name" value="GPCR_Rhodpsn_7TM"/>
</dbReference>
<dbReference type="Pfam" id="PF13853">
    <property type="entry name" value="7tm_4"/>
    <property type="match status" value="1"/>
</dbReference>
<dbReference type="Gene3D" id="1.20.1070.10">
    <property type="entry name" value="Rhodopsin 7-helix transmembrane proteins"/>
    <property type="match status" value="1"/>
</dbReference>
<dbReference type="PRINTS" id="PR00237">
    <property type="entry name" value="GPCRRHODOPSN"/>
</dbReference>